<proteinExistence type="predicted"/>
<dbReference type="KEGG" id="cch:Cag_1016"/>
<organism evidence="2">
    <name type="scientific">Chlorobium chlorochromatii (strain CaD3)</name>
    <dbReference type="NCBI Taxonomy" id="340177"/>
    <lineage>
        <taxon>Bacteria</taxon>
        <taxon>Pseudomonadati</taxon>
        <taxon>Chlorobiota</taxon>
        <taxon>Chlorobiia</taxon>
        <taxon>Chlorobiales</taxon>
        <taxon>Chlorobiaceae</taxon>
        <taxon>Chlorobium/Pelodictyon group</taxon>
        <taxon>Chlorobium</taxon>
    </lineage>
</organism>
<dbReference type="STRING" id="340177.Cag_1016"/>
<dbReference type="PANTHER" id="PTHR15020:SF11">
    <property type="entry name" value="OS06G0360300 PROTEIN"/>
    <property type="match status" value="1"/>
</dbReference>
<dbReference type="Pfam" id="PF13460">
    <property type="entry name" value="NAD_binding_10"/>
    <property type="match status" value="1"/>
</dbReference>
<dbReference type="PANTHER" id="PTHR15020">
    <property type="entry name" value="FLAVIN REDUCTASE-RELATED"/>
    <property type="match status" value="1"/>
</dbReference>
<reference evidence="2" key="1">
    <citation type="submission" date="2005-08" db="EMBL/GenBank/DDBJ databases">
        <title>Complete sequence of Chlorobium chlorochromatii CaD3.</title>
        <authorList>
            <person name="Copeland A."/>
            <person name="Lucas S."/>
            <person name="Lapidus A."/>
            <person name="Barry K."/>
            <person name="Detter J.C."/>
            <person name="Glavina T."/>
            <person name="Hammon N."/>
            <person name="Israni S."/>
            <person name="Pitluck S."/>
            <person name="Bryant D."/>
            <person name="Schmutz J."/>
            <person name="Larimer F."/>
            <person name="Land M."/>
            <person name="Kyrpides N."/>
            <person name="Ivanova N."/>
            <person name="Richardson P."/>
        </authorList>
    </citation>
    <scope>NUCLEOTIDE SEQUENCE [LARGE SCALE GENOMIC DNA]</scope>
    <source>
        <strain evidence="2">CaD3</strain>
    </source>
</reference>
<dbReference type="SUPFAM" id="SSF51735">
    <property type="entry name" value="NAD(P)-binding Rossmann-fold domains"/>
    <property type="match status" value="1"/>
</dbReference>
<accession>Q3ARU7</accession>
<evidence type="ECO:0000259" key="1">
    <source>
        <dbReference type="Pfam" id="PF13460"/>
    </source>
</evidence>
<name>Q3ARU7_CHLCH</name>
<dbReference type="HOGENOM" id="CLU_025711_0_2_10"/>
<feature type="domain" description="NAD(P)-binding" evidence="1">
    <location>
        <begin position="12"/>
        <end position="202"/>
    </location>
</feature>
<dbReference type="CDD" id="cd05243">
    <property type="entry name" value="SDR_a5"/>
    <property type="match status" value="1"/>
</dbReference>
<dbReference type="InterPro" id="IPR036291">
    <property type="entry name" value="NAD(P)-bd_dom_sf"/>
</dbReference>
<dbReference type="eggNOG" id="COG0702">
    <property type="taxonomic scope" value="Bacteria"/>
</dbReference>
<evidence type="ECO:0000313" key="2">
    <source>
        <dbReference type="EMBL" id="ABB28278.1"/>
    </source>
</evidence>
<protein>
    <recommendedName>
        <fullName evidence="1">NAD(P)-binding domain-containing protein</fullName>
    </recommendedName>
</protein>
<gene>
    <name evidence="2" type="ordered locus">Cag_1016</name>
</gene>
<dbReference type="AlphaFoldDB" id="Q3ARU7"/>
<dbReference type="OrthoDB" id="9803892at2"/>
<dbReference type="Gene3D" id="3.40.50.720">
    <property type="entry name" value="NAD(P)-binding Rossmann-like Domain"/>
    <property type="match status" value="1"/>
</dbReference>
<dbReference type="EMBL" id="CP000108">
    <property type="protein sequence ID" value="ABB28278.1"/>
    <property type="molecule type" value="Genomic_DNA"/>
</dbReference>
<sequence length="231" mass="24784">MKPFSGTVLVAGATGRTGAWVVKRLQHHAFDYRLFVRSGEKALELFGAEVIDKLTIGSIENTEDIRAAVRHADALICAIGGNAGDPTAPPPSAIDRDGVMRLAQLAKAEGVRHFILISSLAVTRPDHPLNKYGQVLTMKLAGEDEVRRLFSEAGYCYTIIRPGGLLDGAPMEHALISGTGDQITTGVIQRGDVAEIALLSLINPQAINLTFEIIQGEEAPQQSLDAYFPQA</sequence>
<dbReference type="InterPro" id="IPR016040">
    <property type="entry name" value="NAD(P)-bd_dom"/>
</dbReference>